<protein>
    <submittedName>
        <fullName evidence="2">Cupin domain-containing protein</fullName>
    </submittedName>
</protein>
<dbReference type="InterPro" id="IPR025979">
    <property type="entry name" value="ChrR-like_cupin_dom"/>
</dbReference>
<dbReference type="Gene3D" id="2.60.120.10">
    <property type="entry name" value="Jelly Rolls"/>
    <property type="match status" value="1"/>
</dbReference>
<dbReference type="EMBL" id="JBFNXX010000009">
    <property type="protein sequence ID" value="MEW9920613.1"/>
    <property type="molecule type" value="Genomic_DNA"/>
</dbReference>
<sequence>MELNADFSKRVVVHSEQEQWIASPMPGVDRRMLDRIGDEVARATSIVRYAPGSHFSAHTHTGGEEFIVLDGVFQDEHGDYPAGTYVRNPPTTSHTPGSEEGCTIFVKLWQFDLDDRTQFSLDMEEAARDGHAILHEDARETVSYHRLGPGETLAQPAKGGAELLVLSGALTEGADTLVRGSWLRLPEGAALDAVAGPEGAKVWMKTGHLPFAQPPQV</sequence>
<name>A0ABV3RPW5_9RHOB</name>
<dbReference type="SUPFAM" id="SSF51182">
    <property type="entry name" value="RmlC-like cupins"/>
    <property type="match status" value="2"/>
</dbReference>
<reference evidence="2 3" key="1">
    <citation type="submission" date="2024-07" db="EMBL/GenBank/DDBJ databases">
        <title>Marimonas sp.nov., isolated from tidal-flat sediment.</title>
        <authorList>
            <person name="Jayan J.N."/>
            <person name="Lee S.S."/>
        </authorList>
    </citation>
    <scope>NUCLEOTIDE SEQUENCE [LARGE SCALE GENOMIC DNA]</scope>
    <source>
        <strain evidence="2 3">MJW-29</strain>
    </source>
</reference>
<comment type="caution">
    <text evidence="2">The sequence shown here is derived from an EMBL/GenBank/DDBJ whole genome shotgun (WGS) entry which is preliminary data.</text>
</comment>
<dbReference type="Pfam" id="PF12973">
    <property type="entry name" value="Cupin_7"/>
    <property type="match status" value="1"/>
</dbReference>
<dbReference type="InterPro" id="IPR011051">
    <property type="entry name" value="RmlC_Cupin_sf"/>
</dbReference>
<dbReference type="CDD" id="cd20303">
    <property type="entry name" value="cupin_ChrR_1"/>
    <property type="match status" value="1"/>
</dbReference>
<evidence type="ECO:0000259" key="1">
    <source>
        <dbReference type="Pfam" id="PF12973"/>
    </source>
</evidence>
<dbReference type="RefSeq" id="WP_367878309.1">
    <property type="nucleotide sequence ID" value="NZ_JBFNXX010000009.1"/>
</dbReference>
<dbReference type="Proteomes" id="UP001556098">
    <property type="component" value="Unassembled WGS sequence"/>
</dbReference>
<feature type="domain" description="ChrR-like cupin" evidence="1">
    <location>
        <begin position="9"/>
        <end position="111"/>
    </location>
</feature>
<proteinExistence type="predicted"/>
<accession>A0ABV3RPW5</accession>
<keyword evidence="3" id="KW-1185">Reference proteome</keyword>
<evidence type="ECO:0000313" key="3">
    <source>
        <dbReference type="Proteomes" id="UP001556098"/>
    </source>
</evidence>
<dbReference type="InterPro" id="IPR014710">
    <property type="entry name" value="RmlC-like_jellyroll"/>
</dbReference>
<gene>
    <name evidence="2" type="ORF">AB2B41_13435</name>
</gene>
<organism evidence="2 3">
    <name type="scientific">Sulfitobacter sediminis</name>
    <dbReference type="NCBI Taxonomy" id="3234186"/>
    <lineage>
        <taxon>Bacteria</taxon>
        <taxon>Pseudomonadati</taxon>
        <taxon>Pseudomonadota</taxon>
        <taxon>Alphaproteobacteria</taxon>
        <taxon>Rhodobacterales</taxon>
        <taxon>Roseobacteraceae</taxon>
        <taxon>Sulfitobacter</taxon>
    </lineage>
</organism>
<evidence type="ECO:0000313" key="2">
    <source>
        <dbReference type="EMBL" id="MEW9920613.1"/>
    </source>
</evidence>